<feature type="non-terminal residue" evidence="1">
    <location>
        <position position="1"/>
    </location>
</feature>
<dbReference type="EMBL" id="BKCJ010353743">
    <property type="protein sequence ID" value="GFA00029.1"/>
    <property type="molecule type" value="Genomic_DNA"/>
</dbReference>
<name>A0A699J050_TANCI</name>
<sequence length="232" mass="26990">KFATLVIQSTITKSLANVVLVKSSSQPKSTYEATASLTEFELKKILLDKMQKKAKWNSNIISKNVIKLSPIDLTRITLKDMNIHFDLRKPLLLIEDRRHQVVPINYFIKNNLEYLKGRSSSRKYTTSTTKTKAAKYDDIQGIEDMVPSLWSPAKFSDGTLTSVRFVLYDIASNLRIDYLPKKRCNKLDKQRSRIMIKAINKLQLDRRLMRNLEKFIGGREYEKDFKLLKRTI</sequence>
<comment type="caution">
    <text evidence="1">The sequence shown here is derived from an EMBL/GenBank/DDBJ whole genome shotgun (WGS) entry which is preliminary data.</text>
</comment>
<evidence type="ECO:0000313" key="1">
    <source>
        <dbReference type="EMBL" id="GFA00029.1"/>
    </source>
</evidence>
<gene>
    <name evidence="1" type="ORF">Tci_572001</name>
</gene>
<protein>
    <submittedName>
        <fullName evidence="1">Uncharacterized protein</fullName>
    </submittedName>
</protein>
<dbReference type="AlphaFoldDB" id="A0A699J050"/>
<accession>A0A699J050</accession>
<proteinExistence type="predicted"/>
<organism evidence="1">
    <name type="scientific">Tanacetum cinerariifolium</name>
    <name type="common">Dalmatian daisy</name>
    <name type="synonym">Chrysanthemum cinerariifolium</name>
    <dbReference type="NCBI Taxonomy" id="118510"/>
    <lineage>
        <taxon>Eukaryota</taxon>
        <taxon>Viridiplantae</taxon>
        <taxon>Streptophyta</taxon>
        <taxon>Embryophyta</taxon>
        <taxon>Tracheophyta</taxon>
        <taxon>Spermatophyta</taxon>
        <taxon>Magnoliopsida</taxon>
        <taxon>eudicotyledons</taxon>
        <taxon>Gunneridae</taxon>
        <taxon>Pentapetalae</taxon>
        <taxon>asterids</taxon>
        <taxon>campanulids</taxon>
        <taxon>Asterales</taxon>
        <taxon>Asteraceae</taxon>
        <taxon>Asteroideae</taxon>
        <taxon>Anthemideae</taxon>
        <taxon>Anthemidinae</taxon>
        <taxon>Tanacetum</taxon>
    </lineage>
</organism>
<reference evidence="1" key="1">
    <citation type="journal article" date="2019" name="Sci. Rep.">
        <title>Draft genome of Tanacetum cinerariifolium, the natural source of mosquito coil.</title>
        <authorList>
            <person name="Yamashiro T."/>
            <person name="Shiraishi A."/>
            <person name="Satake H."/>
            <person name="Nakayama K."/>
        </authorList>
    </citation>
    <scope>NUCLEOTIDE SEQUENCE</scope>
</reference>